<organism evidence="1 2">
    <name type="scientific">Helicobacter pylori Hp P-11b</name>
    <dbReference type="NCBI Taxonomy" id="992106"/>
    <lineage>
        <taxon>Bacteria</taxon>
        <taxon>Pseudomonadati</taxon>
        <taxon>Campylobacterota</taxon>
        <taxon>Epsilonproteobacteria</taxon>
        <taxon>Campylobacterales</taxon>
        <taxon>Helicobacteraceae</taxon>
        <taxon>Helicobacter</taxon>
    </lineage>
</organism>
<protein>
    <submittedName>
        <fullName evidence="1">Uncharacterized protein</fullName>
    </submittedName>
</protein>
<sequence>MGLKSLNYSFWRFLWGIQKSALNYKAILHQRPMRTKPFKGALKRAYRLIEPKPLNL</sequence>
<reference evidence="1 2" key="1">
    <citation type="submission" date="2012-05" db="EMBL/GenBank/DDBJ databases">
        <title>Genome sequence of Helicobacter pylori Hp P-11b.</title>
        <authorList>
            <person name="Blanchard T.G."/>
            <person name="Czinn S.J."/>
            <person name="McCracken C."/>
            <person name="Abolude K."/>
            <person name="Maroo A."/>
            <person name="Santana-Cruz I."/>
            <person name="Tallon L.J."/>
            <person name="Ficke F.W.F."/>
        </authorList>
    </citation>
    <scope>NUCLEOTIDE SEQUENCE [LARGE SCALE GENOMIC DNA]</scope>
    <source>
        <strain evidence="1 2">Hp P-11b</strain>
    </source>
</reference>
<dbReference type="Proteomes" id="UP000005601">
    <property type="component" value="Unassembled WGS sequence"/>
</dbReference>
<dbReference type="PATRIC" id="fig|992106.3.peg.717"/>
<evidence type="ECO:0000313" key="2">
    <source>
        <dbReference type="Proteomes" id="UP000005601"/>
    </source>
</evidence>
<accession>J0S3T7</accession>
<dbReference type="AlphaFoldDB" id="J0S3T7"/>
<evidence type="ECO:0000313" key="1">
    <source>
        <dbReference type="EMBL" id="EJC30161.1"/>
    </source>
</evidence>
<comment type="caution">
    <text evidence="1">The sequence shown here is derived from an EMBL/GenBank/DDBJ whole genome shotgun (WGS) entry which is preliminary data.</text>
</comment>
<gene>
    <name evidence="1" type="ORF">HPHPP11B_0735</name>
</gene>
<name>J0S3T7_HELPX</name>
<proteinExistence type="predicted"/>
<dbReference type="EMBL" id="AKQH01000003">
    <property type="protein sequence ID" value="EJC30161.1"/>
    <property type="molecule type" value="Genomic_DNA"/>
</dbReference>